<dbReference type="Pfam" id="PF13466">
    <property type="entry name" value="STAS_2"/>
    <property type="match status" value="1"/>
</dbReference>
<proteinExistence type="predicted"/>
<dbReference type="Proteomes" id="UP000619260">
    <property type="component" value="Unassembled WGS sequence"/>
</dbReference>
<name>A0A8J4DQN1_9ACTN</name>
<accession>A0A8J4DQN1</accession>
<dbReference type="PROSITE" id="PS50801">
    <property type="entry name" value="STAS"/>
    <property type="match status" value="1"/>
</dbReference>
<evidence type="ECO:0000313" key="2">
    <source>
        <dbReference type="EMBL" id="GIJ46779.1"/>
    </source>
</evidence>
<keyword evidence="3" id="KW-1185">Reference proteome</keyword>
<organism evidence="2 3">
    <name type="scientific">Virgisporangium aliadipatigenens</name>
    <dbReference type="NCBI Taxonomy" id="741659"/>
    <lineage>
        <taxon>Bacteria</taxon>
        <taxon>Bacillati</taxon>
        <taxon>Actinomycetota</taxon>
        <taxon>Actinomycetes</taxon>
        <taxon>Micromonosporales</taxon>
        <taxon>Micromonosporaceae</taxon>
        <taxon>Virgisporangium</taxon>
    </lineage>
</organism>
<dbReference type="InterPro" id="IPR025847">
    <property type="entry name" value="MEDS_domain"/>
</dbReference>
<protein>
    <recommendedName>
        <fullName evidence="1">STAS domain-containing protein</fullName>
    </recommendedName>
</protein>
<reference evidence="2" key="1">
    <citation type="submission" date="2021-01" db="EMBL/GenBank/DDBJ databases">
        <title>Whole genome shotgun sequence of Virgisporangium aliadipatigenens NBRC 105644.</title>
        <authorList>
            <person name="Komaki H."/>
            <person name="Tamura T."/>
        </authorList>
    </citation>
    <scope>NUCLEOTIDE SEQUENCE</scope>
    <source>
        <strain evidence="2">NBRC 105644</strain>
    </source>
</reference>
<comment type="caution">
    <text evidence="2">The sequence shown here is derived from an EMBL/GenBank/DDBJ whole genome shotgun (WGS) entry which is preliminary data.</text>
</comment>
<dbReference type="EMBL" id="BOPF01000012">
    <property type="protein sequence ID" value="GIJ46779.1"/>
    <property type="molecule type" value="Genomic_DNA"/>
</dbReference>
<evidence type="ECO:0000313" key="3">
    <source>
        <dbReference type="Proteomes" id="UP000619260"/>
    </source>
</evidence>
<feature type="domain" description="STAS" evidence="1">
    <location>
        <begin position="183"/>
        <end position="264"/>
    </location>
</feature>
<dbReference type="SUPFAM" id="SSF52091">
    <property type="entry name" value="SpoIIaa-like"/>
    <property type="match status" value="1"/>
</dbReference>
<dbReference type="CDD" id="cd07043">
    <property type="entry name" value="STAS_anti-anti-sigma_factors"/>
    <property type="match status" value="1"/>
</dbReference>
<evidence type="ECO:0000259" key="1">
    <source>
        <dbReference type="PROSITE" id="PS50801"/>
    </source>
</evidence>
<dbReference type="InterPro" id="IPR002645">
    <property type="entry name" value="STAS_dom"/>
</dbReference>
<dbReference type="Pfam" id="PF14417">
    <property type="entry name" value="MEDS"/>
    <property type="match status" value="1"/>
</dbReference>
<gene>
    <name evidence="2" type="ORF">Val02_36650</name>
</gene>
<dbReference type="InterPro" id="IPR058548">
    <property type="entry name" value="MlaB-like_STAS"/>
</dbReference>
<dbReference type="AlphaFoldDB" id="A0A8J4DQN1"/>
<sequence>MCWSYGTDRGRDDAVAGYVRAGLRERQRVVYFTETLSPDNVLEELDRRGIGVASAVHSGQLRVHSADDTYLAGAAFVPEAVIAGWDAEVERARADGWSALRVLGDMSWAARDIPGADRIGWYEAQVNRVFAGGESLAMCLYDRRLFDTRTRYRIEWAHPTTAGPDTPAPNGLRMLRTGTPRGVRVEGEADLSNRQALRAVLDHLAEDASGTDPLVVDLSGLTFADLAATRIIVQAAAHAPGRIRVVGASPTLRNLLRFNGGDSA</sequence>
<dbReference type="InterPro" id="IPR036513">
    <property type="entry name" value="STAS_dom_sf"/>
</dbReference>
<dbReference type="Gene3D" id="3.30.750.24">
    <property type="entry name" value="STAS domain"/>
    <property type="match status" value="1"/>
</dbReference>